<keyword evidence="3" id="KW-0732">Signal</keyword>
<feature type="compositionally biased region" description="Polar residues" evidence="1">
    <location>
        <begin position="835"/>
        <end position="852"/>
    </location>
</feature>
<gene>
    <name evidence="5" type="ORF">HYDPIDRAFT_27875</name>
</gene>
<feature type="compositionally biased region" description="Low complexity" evidence="1">
    <location>
        <begin position="710"/>
        <end position="726"/>
    </location>
</feature>
<dbReference type="Proteomes" id="UP000053820">
    <property type="component" value="Unassembled WGS sequence"/>
</dbReference>
<keyword evidence="6" id="KW-1185">Reference proteome</keyword>
<accession>A0A0C9WAX0</accession>
<feature type="region of interest" description="Disordered" evidence="1">
    <location>
        <begin position="685"/>
        <end position="795"/>
    </location>
</feature>
<evidence type="ECO:0000259" key="4">
    <source>
        <dbReference type="SMART" id="SM00736"/>
    </source>
</evidence>
<dbReference type="GO" id="GO:0016020">
    <property type="term" value="C:membrane"/>
    <property type="evidence" value="ECO:0007669"/>
    <property type="project" value="InterPro"/>
</dbReference>
<dbReference type="InterPro" id="IPR013783">
    <property type="entry name" value="Ig-like_fold"/>
</dbReference>
<evidence type="ECO:0000256" key="1">
    <source>
        <dbReference type="SAM" id="MobiDB-lite"/>
    </source>
</evidence>
<dbReference type="HOGENOM" id="CLU_012975_0_0_1"/>
<feature type="domain" description="Dystroglycan-type cadherin-like" evidence="4">
    <location>
        <begin position="20"/>
        <end position="116"/>
    </location>
</feature>
<dbReference type="Gene3D" id="2.60.40.10">
    <property type="entry name" value="Immunoglobulins"/>
    <property type="match status" value="3"/>
</dbReference>
<dbReference type="EMBL" id="KN839844">
    <property type="protein sequence ID" value="KIJ65153.1"/>
    <property type="molecule type" value="Genomic_DNA"/>
</dbReference>
<feature type="compositionally biased region" description="Basic and acidic residues" evidence="1">
    <location>
        <begin position="728"/>
        <end position="739"/>
    </location>
</feature>
<dbReference type="OrthoDB" id="414243at2759"/>
<dbReference type="SUPFAM" id="SSF49313">
    <property type="entry name" value="Cadherin-like"/>
    <property type="match status" value="3"/>
</dbReference>
<keyword evidence="2" id="KW-0812">Transmembrane</keyword>
<dbReference type="AlphaFoldDB" id="A0A0C9WAX0"/>
<dbReference type="GO" id="GO:0005509">
    <property type="term" value="F:calcium ion binding"/>
    <property type="evidence" value="ECO:0007669"/>
    <property type="project" value="InterPro"/>
</dbReference>
<feature type="transmembrane region" description="Helical" evidence="2">
    <location>
        <begin position="468"/>
        <end position="490"/>
    </location>
</feature>
<feature type="compositionally biased region" description="Low complexity" evidence="1">
    <location>
        <begin position="741"/>
        <end position="751"/>
    </location>
</feature>
<feature type="region of interest" description="Disordered" evidence="1">
    <location>
        <begin position="831"/>
        <end position="866"/>
    </location>
</feature>
<feature type="signal peptide" evidence="3">
    <location>
        <begin position="1"/>
        <end position="17"/>
    </location>
</feature>
<dbReference type="InterPro" id="IPR015919">
    <property type="entry name" value="Cadherin-like_sf"/>
</dbReference>
<keyword evidence="2" id="KW-0472">Membrane</keyword>
<organism evidence="5 6">
    <name type="scientific">Hydnomerulius pinastri MD-312</name>
    <dbReference type="NCBI Taxonomy" id="994086"/>
    <lineage>
        <taxon>Eukaryota</taxon>
        <taxon>Fungi</taxon>
        <taxon>Dikarya</taxon>
        <taxon>Basidiomycota</taxon>
        <taxon>Agaricomycotina</taxon>
        <taxon>Agaricomycetes</taxon>
        <taxon>Agaricomycetidae</taxon>
        <taxon>Boletales</taxon>
        <taxon>Boletales incertae sedis</taxon>
        <taxon>Leucogyrophana</taxon>
    </lineage>
</organism>
<feature type="compositionally biased region" description="Polar residues" evidence="1">
    <location>
        <begin position="685"/>
        <end position="699"/>
    </location>
</feature>
<feature type="domain" description="Dystroglycan-type cadherin-like" evidence="4">
    <location>
        <begin position="150"/>
        <end position="245"/>
    </location>
</feature>
<name>A0A0C9WAX0_9AGAM</name>
<reference evidence="5 6" key="1">
    <citation type="submission" date="2014-04" db="EMBL/GenBank/DDBJ databases">
        <title>Evolutionary Origins and Diversification of the Mycorrhizal Mutualists.</title>
        <authorList>
            <consortium name="DOE Joint Genome Institute"/>
            <consortium name="Mycorrhizal Genomics Consortium"/>
            <person name="Kohler A."/>
            <person name="Kuo A."/>
            <person name="Nagy L.G."/>
            <person name="Floudas D."/>
            <person name="Copeland A."/>
            <person name="Barry K.W."/>
            <person name="Cichocki N."/>
            <person name="Veneault-Fourrey C."/>
            <person name="LaButti K."/>
            <person name="Lindquist E.A."/>
            <person name="Lipzen A."/>
            <person name="Lundell T."/>
            <person name="Morin E."/>
            <person name="Murat C."/>
            <person name="Riley R."/>
            <person name="Ohm R."/>
            <person name="Sun H."/>
            <person name="Tunlid A."/>
            <person name="Henrissat B."/>
            <person name="Grigoriev I.V."/>
            <person name="Hibbett D.S."/>
            <person name="Martin F."/>
        </authorList>
    </citation>
    <scope>NUCLEOTIDE SEQUENCE [LARGE SCALE GENOMIC DNA]</scope>
    <source>
        <strain evidence="5 6">MD-312</strain>
    </source>
</reference>
<sequence length="969" mass="104318">MFVTLFSLFAAASLVSATVNVETPLDGQLPTVARVGQKYSWAMSEKTFTTDLDQILVYEPSGMPAWLNFDNITQTFYGTPAATDEGTPQVTITADDTESSVSSNVIFCVTPYPAPTLQKPLSQQFYAGNTALSSVFSLAPGSALVTENPTLRVPLKWSFSIGIDSDTYTAPNELYYAALLSDGTPLPSWITFDASTVTFDGVAPRADQIETPLTLEIEVHASDQKGYSAGYVPFSLVVASDELSTLTSLPTANITAGTPFNVTMHSPADFSGVLVDGQPIQPANVSGLSVDVSSYKNWLKYDAESNTLYGLPPDNFTAADGRPVLPVTLTSNFNQTLYTSMSLDIVASYFSEADLGTLHADPGQQVQFNLAQFFASPSGQHSNADLSTSYYPASASSFLIFNSTTAQLTGRIPPEFNVPKVQVTFVAYSPITHSTSHATLSVVSPELERVAGNGIGGVAPVSKSRVTLIVALVFGIIGGLFLLGFALALFRRCARVKDSAVLGEEGTRAWTEEEKRWYGIGIQVNDGKRRERGYGWNKEADTSATSEKGSLETQVKENPFDPSLYPQNSAYENLGLGLRRVSPHAPNTPSTVNAASCADGVMKKAEFFGRIRDTARNVSDKYKRRPPPTRPVISNPVLLASRRPMVEGLPIEGQYIEIGRTSPNMESTTTSINDVRLAAEKRTSTLASFTTSPSNSTGERSIPRRRADFAPARSPRGPRVPVPAAVKDSSRRSLVRESMKSTQSASAASAESHADTVQTGEDRPRLKQFTHASRVPPPRSPSSIAAEPAVSSGARRVASQTAKVYKDSHEGRHASIDELRIGMHYVRTLGEGPSNVRSASDKSFSSLESSQHGHGAAGHEKESTSSRFLVRTGEKFKFRVPMGASSNQYRKLEARLISGHALPPFMQVELKGYGGKGDEKKAVEFYGVPADVDIGELHVGIFNVEGGECLARVVVEVVARNKRSPPLAG</sequence>
<evidence type="ECO:0000256" key="2">
    <source>
        <dbReference type="SAM" id="Phobius"/>
    </source>
</evidence>
<feature type="chain" id="PRO_5002222232" description="Dystroglycan-type cadherin-like domain-containing protein" evidence="3">
    <location>
        <begin position="18"/>
        <end position="969"/>
    </location>
</feature>
<dbReference type="SMART" id="SM00736">
    <property type="entry name" value="CADG"/>
    <property type="match status" value="2"/>
</dbReference>
<evidence type="ECO:0000313" key="5">
    <source>
        <dbReference type="EMBL" id="KIJ65153.1"/>
    </source>
</evidence>
<evidence type="ECO:0000313" key="6">
    <source>
        <dbReference type="Proteomes" id="UP000053820"/>
    </source>
</evidence>
<dbReference type="Pfam" id="PF05345">
    <property type="entry name" value="He_PIG"/>
    <property type="match status" value="2"/>
</dbReference>
<keyword evidence="2" id="KW-1133">Transmembrane helix</keyword>
<proteinExistence type="predicted"/>
<dbReference type="InterPro" id="IPR006644">
    <property type="entry name" value="Cadg"/>
</dbReference>
<evidence type="ECO:0000256" key="3">
    <source>
        <dbReference type="SAM" id="SignalP"/>
    </source>
</evidence>
<protein>
    <recommendedName>
        <fullName evidence="4">Dystroglycan-type cadherin-like domain-containing protein</fullName>
    </recommendedName>
</protein>